<sequence>MGDAPLPSEHVLIVFYQHMPEPLQEEFRRKFAGAEVTIYQSQPGVPVPPELFHSATILVTFTDLPDLKDATNLKLIHTFSAGLDHLMQHPILRESNIPITTSSGIHGPPIAEWTVMNWLVSSRKYVQTYEAQKGHRWDSKTQYMRGMHDQVGKKVGILGYGSIGRQIARVSTALGMTVHAHTASPRPTEESRRDTHYIVPGTGDPAGSIPVSWHHGTDRESIRSFLALGLDHLVVSLPLTPETTHLLGTEEFAILSDNSHHHSAKPYVTNISRGKVIDQKALIDALKSGVLSGAALDVTDPEPLPEDDPLWDAPNVQISPHISSLGSEYLPRSLDIVVLNLGRLKRGEALVNAYNRRRGY</sequence>
<dbReference type="InterPro" id="IPR029752">
    <property type="entry name" value="D-isomer_DH_CS1"/>
</dbReference>
<protein>
    <recommendedName>
        <fullName evidence="3">D-isomer specific 2-hydroxyacid dehydrogenase NAD-binding domain-containing protein</fullName>
    </recommendedName>
</protein>
<keyword evidence="5" id="KW-1185">Reference proteome</keyword>
<dbReference type="GO" id="GO:0016491">
    <property type="term" value="F:oxidoreductase activity"/>
    <property type="evidence" value="ECO:0007669"/>
    <property type="project" value="UniProtKB-KW"/>
</dbReference>
<dbReference type="Pfam" id="PF02826">
    <property type="entry name" value="2-Hacid_dh_C"/>
    <property type="match status" value="2"/>
</dbReference>
<dbReference type="CDD" id="cd12163">
    <property type="entry name" value="2-Hacid_dh_5"/>
    <property type="match status" value="1"/>
</dbReference>
<dbReference type="Gene3D" id="3.40.50.720">
    <property type="entry name" value="NAD(P)-binding Rossmann-like Domain"/>
    <property type="match status" value="2"/>
</dbReference>
<comment type="caution">
    <text evidence="4">The sequence shown here is derived from an EMBL/GenBank/DDBJ whole genome shotgun (WGS) entry which is preliminary data.</text>
</comment>
<dbReference type="AlphaFoldDB" id="A0A1F5LCS1"/>
<dbReference type="PANTHER" id="PTHR43333">
    <property type="entry name" value="2-HACID_DH_C DOMAIN-CONTAINING PROTEIN"/>
    <property type="match status" value="1"/>
</dbReference>
<dbReference type="PROSITE" id="PS00065">
    <property type="entry name" value="D_2_HYDROXYACID_DH_1"/>
    <property type="match status" value="1"/>
</dbReference>
<keyword evidence="2" id="KW-0520">NAD</keyword>
<feature type="domain" description="D-isomer specific 2-hydroxyacid dehydrogenase NAD-binding" evidence="3">
    <location>
        <begin position="118"/>
        <end position="191"/>
    </location>
</feature>
<dbReference type="RefSeq" id="XP_022486246.1">
    <property type="nucleotide sequence ID" value="XM_022633768.1"/>
</dbReference>
<keyword evidence="1" id="KW-0560">Oxidoreductase</keyword>
<dbReference type="InterPro" id="IPR006140">
    <property type="entry name" value="D-isomer_DH_NAD-bd"/>
</dbReference>
<evidence type="ECO:0000256" key="1">
    <source>
        <dbReference type="ARBA" id="ARBA00023002"/>
    </source>
</evidence>
<proteinExistence type="predicted"/>
<dbReference type="Proteomes" id="UP000177622">
    <property type="component" value="Unassembled WGS sequence"/>
</dbReference>
<dbReference type="InterPro" id="IPR036291">
    <property type="entry name" value="NAD(P)-bd_dom_sf"/>
</dbReference>
<name>A0A1F5LCS1_PENAI</name>
<evidence type="ECO:0000313" key="4">
    <source>
        <dbReference type="EMBL" id="OGE50800.1"/>
    </source>
</evidence>
<evidence type="ECO:0000259" key="3">
    <source>
        <dbReference type="Pfam" id="PF02826"/>
    </source>
</evidence>
<organism evidence="4 5">
    <name type="scientific">Penicillium arizonense</name>
    <dbReference type="NCBI Taxonomy" id="1835702"/>
    <lineage>
        <taxon>Eukaryota</taxon>
        <taxon>Fungi</taxon>
        <taxon>Dikarya</taxon>
        <taxon>Ascomycota</taxon>
        <taxon>Pezizomycotina</taxon>
        <taxon>Eurotiomycetes</taxon>
        <taxon>Eurotiomycetidae</taxon>
        <taxon>Eurotiales</taxon>
        <taxon>Aspergillaceae</taxon>
        <taxon>Penicillium</taxon>
    </lineage>
</organism>
<dbReference type="STRING" id="1835702.A0A1F5LCS1"/>
<gene>
    <name evidence="4" type="ORF">PENARI_c015G05120</name>
</gene>
<evidence type="ECO:0000313" key="5">
    <source>
        <dbReference type="Proteomes" id="UP000177622"/>
    </source>
</evidence>
<reference evidence="4 5" key="1">
    <citation type="journal article" date="2016" name="Sci. Rep.">
        <title>Penicillium arizonense, a new, genome sequenced fungal species, reveals a high chemical diversity in secreted metabolites.</title>
        <authorList>
            <person name="Grijseels S."/>
            <person name="Nielsen J.C."/>
            <person name="Randelovic M."/>
            <person name="Nielsen J."/>
            <person name="Nielsen K.F."/>
            <person name="Workman M."/>
            <person name="Frisvad J.C."/>
        </authorList>
    </citation>
    <scope>NUCLEOTIDE SEQUENCE [LARGE SCALE GENOMIC DNA]</scope>
    <source>
        <strain evidence="4 5">CBS 141311</strain>
    </source>
</reference>
<dbReference type="SUPFAM" id="SSF51735">
    <property type="entry name" value="NAD(P)-binding Rossmann-fold domains"/>
    <property type="match status" value="1"/>
</dbReference>
<dbReference type="GeneID" id="34578502"/>
<evidence type="ECO:0000256" key="2">
    <source>
        <dbReference type="ARBA" id="ARBA00023027"/>
    </source>
</evidence>
<dbReference type="OrthoDB" id="298012at2759"/>
<dbReference type="GO" id="GO:0051287">
    <property type="term" value="F:NAD binding"/>
    <property type="evidence" value="ECO:0007669"/>
    <property type="project" value="InterPro"/>
</dbReference>
<dbReference type="EMBL" id="LXJU01000015">
    <property type="protein sequence ID" value="OGE50800.1"/>
    <property type="molecule type" value="Genomic_DNA"/>
</dbReference>
<dbReference type="PANTHER" id="PTHR43333:SF1">
    <property type="entry name" value="D-ISOMER SPECIFIC 2-HYDROXYACID DEHYDROGENASE NAD-BINDING DOMAIN-CONTAINING PROTEIN"/>
    <property type="match status" value="1"/>
</dbReference>
<accession>A0A1F5LCS1</accession>
<dbReference type="SUPFAM" id="SSF52283">
    <property type="entry name" value="Formate/glycerate dehydrogenase catalytic domain-like"/>
    <property type="match status" value="1"/>
</dbReference>
<feature type="domain" description="D-isomer specific 2-hydroxyacid dehydrogenase NAD-binding" evidence="3">
    <location>
        <begin position="231"/>
        <end position="323"/>
    </location>
</feature>